<evidence type="ECO:0000313" key="2">
    <source>
        <dbReference type="Proteomes" id="UP000814140"/>
    </source>
</evidence>
<sequence length="227" mass="24392">MAFDADRRARSTSFHHPQPFTQLAHPPSTATHTRRNSAGVSIRSPATSSSTATAARRTPTSSCNSTPRARTRSSSAASLSAPFLFTPSTPPVIGPRSKPHTRTSSPPLSISQRRHLPTTKSRSSPHLPQHVPSPSHTASFLAQYSPPRVATVNHAESESEQEEDDAMIYTAKKLGQGGPGFRTRFLGKQPKGITTTPGQLGAGETETETDEPVSLPYASFRSYPHCV</sequence>
<comment type="caution">
    <text evidence="1">The sequence shown here is derived from an EMBL/GenBank/DDBJ whole genome shotgun (WGS) entry which is preliminary data.</text>
</comment>
<reference evidence="1" key="1">
    <citation type="submission" date="2021-03" db="EMBL/GenBank/DDBJ databases">
        <authorList>
            <consortium name="DOE Joint Genome Institute"/>
            <person name="Ahrendt S."/>
            <person name="Looney B.P."/>
            <person name="Miyauchi S."/>
            <person name="Morin E."/>
            <person name="Drula E."/>
            <person name="Courty P.E."/>
            <person name="Chicoki N."/>
            <person name="Fauchery L."/>
            <person name="Kohler A."/>
            <person name="Kuo A."/>
            <person name="Labutti K."/>
            <person name="Pangilinan J."/>
            <person name="Lipzen A."/>
            <person name="Riley R."/>
            <person name="Andreopoulos W."/>
            <person name="He G."/>
            <person name="Johnson J."/>
            <person name="Barry K.W."/>
            <person name="Grigoriev I.V."/>
            <person name="Nagy L."/>
            <person name="Hibbett D."/>
            <person name="Henrissat B."/>
            <person name="Matheny P.B."/>
            <person name="Labbe J."/>
            <person name="Martin F."/>
        </authorList>
    </citation>
    <scope>NUCLEOTIDE SEQUENCE</scope>
    <source>
        <strain evidence="1">HHB10654</strain>
    </source>
</reference>
<gene>
    <name evidence="1" type="ORF">BV25DRAFT_140327</name>
</gene>
<protein>
    <submittedName>
        <fullName evidence="1">Uncharacterized protein</fullName>
    </submittedName>
</protein>
<proteinExistence type="predicted"/>
<keyword evidence="2" id="KW-1185">Reference proteome</keyword>
<accession>A0ACB8TAD9</accession>
<evidence type="ECO:0000313" key="1">
    <source>
        <dbReference type="EMBL" id="KAI0065146.1"/>
    </source>
</evidence>
<name>A0ACB8TAD9_9AGAM</name>
<organism evidence="1 2">
    <name type="scientific">Artomyces pyxidatus</name>
    <dbReference type="NCBI Taxonomy" id="48021"/>
    <lineage>
        <taxon>Eukaryota</taxon>
        <taxon>Fungi</taxon>
        <taxon>Dikarya</taxon>
        <taxon>Basidiomycota</taxon>
        <taxon>Agaricomycotina</taxon>
        <taxon>Agaricomycetes</taxon>
        <taxon>Russulales</taxon>
        <taxon>Auriscalpiaceae</taxon>
        <taxon>Artomyces</taxon>
    </lineage>
</organism>
<reference evidence="1" key="2">
    <citation type="journal article" date="2022" name="New Phytol.">
        <title>Evolutionary transition to the ectomycorrhizal habit in the genomes of a hyperdiverse lineage of mushroom-forming fungi.</title>
        <authorList>
            <person name="Looney B."/>
            <person name="Miyauchi S."/>
            <person name="Morin E."/>
            <person name="Drula E."/>
            <person name="Courty P.E."/>
            <person name="Kohler A."/>
            <person name="Kuo A."/>
            <person name="LaButti K."/>
            <person name="Pangilinan J."/>
            <person name="Lipzen A."/>
            <person name="Riley R."/>
            <person name="Andreopoulos W."/>
            <person name="He G."/>
            <person name="Johnson J."/>
            <person name="Nolan M."/>
            <person name="Tritt A."/>
            <person name="Barry K.W."/>
            <person name="Grigoriev I.V."/>
            <person name="Nagy L.G."/>
            <person name="Hibbett D."/>
            <person name="Henrissat B."/>
            <person name="Matheny P.B."/>
            <person name="Labbe J."/>
            <person name="Martin F.M."/>
        </authorList>
    </citation>
    <scope>NUCLEOTIDE SEQUENCE</scope>
    <source>
        <strain evidence="1">HHB10654</strain>
    </source>
</reference>
<dbReference type="EMBL" id="MU277196">
    <property type="protein sequence ID" value="KAI0065146.1"/>
    <property type="molecule type" value="Genomic_DNA"/>
</dbReference>
<dbReference type="Proteomes" id="UP000814140">
    <property type="component" value="Unassembled WGS sequence"/>
</dbReference>